<evidence type="ECO:0000259" key="3">
    <source>
        <dbReference type="PROSITE" id="PS50222"/>
    </source>
</evidence>
<dbReference type="GO" id="GO:0000077">
    <property type="term" value="P:DNA damage checkpoint signaling"/>
    <property type="evidence" value="ECO:0007669"/>
    <property type="project" value="InterPro"/>
</dbReference>
<dbReference type="GO" id="GO:0140664">
    <property type="term" value="F:ATP-dependent DNA damage sensor activity"/>
    <property type="evidence" value="ECO:0007669"/>
    <property type="project" value="InterPro"/>
</dbReference>
<dbReference type="InterPro" id="IPR011992">
    <property type="entry name" value="EF-hand-dom_pair"/>
</dbReference>
<dbReference type="CDD" id="cd00051">
    <property type="entry name" value="EFh"/>
    <property type="match status" value="1"/>
</dbReference>
<dbReference type="GO" id="GO:0016460">
    <property type="term" value="C:myosin II complex"/>
    <property type="evidence" value="ECO:0007669"/>
    <property type="project" value="TreeGrafter"/>
</dbReference>
<evidence type="ECO:0000313" key="4">
    <source>
        <dbReference type="Proteomes" id="UP000887581"/>
    </source>
</evidence>
<dbReference type="InterPro" id="IPR020588">
    <property type="entry name" value="RecA_ATP-bd"/>
</dbReference>
<dbReference type="GO" id="GO:0005509">
    <property type="term" value="F:calcium ion binding"/>
    <property type="evidence" value="ECO:0007669"/>
    <property type="project" value="InterPro"/>
</dbReference>
<dbReference type="GO" id="GO:0003677">
    <property type="term" value="F:DNA binding"/>
    <property type="evidence" value="ECO:0007669"/>
    <property type="project" value="InterPro"/>
</dbReference>
<proteinExistence type="predicted"/>
<feature type="domain" description="EF-hand" evidence="3">
    <location>
        <begin position="594"/>
        <end position="629"/>
    </location>
</feature>
<dbReference type="SUPFAM" id="SSF47473">
    <property type="entry name" value="EF-hand"/>
    <property type="match status" value="1"/>
</dbReference>
<dbReference type="PANTHER" id="PTHR23048:SF49">
    <property type="entry name" value="FI08416P-RELATED"/>
    <property type="match status" value="1"/>
</dbReference>
<protein>
    <submittedName>
        <fullName evidence="5">Uncharacterized protein</fullName>
    </submittedName>
</protein>
<dbReference type="Pfam" id="PF04005">
    <property type="entry name" value="Hus1"/>
    <property type="match status" value="1"/>
</dbReference>
<name>A0A915Q4F0_9BILA</name>
<evidence type="ECO:0000256" key="1">
    <source>
        <dbReference type="ARBA" id="ARBA00022737"/>
    </source>
</evidence>
<reference evidence="5" key="1">
    <citation type="submission" date="2022-11" db="UniProtKB">
        <authorList>
            <consortium name="WormBaseParasite"/>
        </authorList>
    </citation>
    <scope>IDENTIFICATION</scope>
</reference>
<dbReference type="InterPro" id="IPR027417">
    <property type="entry name" value="P-loop_NTPase"/>
</dbReference>
<dbReference type="Gene3D" id="3.40.50.300">
    <property type="entry name" value="P-loop containing nucleotide triphosphate hydrolases"/>
    <property type="match status" value="1"/>
</dbReference>
<evidence type="ECO:0000313" key="5">
    <source>
        <dbReference type="WBParaSite" id="sdigi.contig56.g3133.t1"/>
    </source>
</evidence>
<dbReference type="InterPro" id="IPR002048">
    <property type="entry name" value="EF_hand_dom"/>
</dbReference>
<dbReference type="GO" id="GO:0030896">
    <property type="term" value="C:checkpoint clamp complex"/>
    <property type="evidence" value="ECO:0007669"/>
    <property type="project" value="InterPro"/>
</dbReference>
<dbReference type="InterPro" id="IPR007150">
    <property type="entry name" value="HUS1/Mec3"/>
</dbReference>
<dbReference type="SUPFAM" id="SSF52540">
    <property type="entry name" value="P-loop containing nucleoside triphosphate hydrolases"/>
    <property type="match status" value="1"/>
</dbReference>
<dbReference type="InterPro" id="IPR050230">
    <property type="entry name" value="CALM/Myosin/TropC-like"/>
</dbReference>
<dbReference type="PROSITE" id="PS50162">
    <property type="entry name" value="RECA_2"/>
    <property type="match status" value="1"/>
</dbReference>
<dbReference type="GO" id="GO:0005524">
    <property type="term" value="F:ATP binding"/>
    <property type="evidence" value="ECO:0007669"/>
    <property type="project" value="InterPro"/>
</dbReference>
<dbReference type="PANTHER" id="PTHR23048">
    <property type="entry name" value="MYOSIN LIGHT CHAIN 1, 3"/>
    <property type="match status" value="1"/>
</dbReference>
<dbReference type="Pfam" id="PF08423">
    <property type="entry name" value="Rad51"/>
    <property type="match status" value="1"/>
</dbReference>
<dbReference type="GO" id="GO:0006281">
    <property type="term" value="P:DNA repair"/>
    <property type="evidence" value="ECO:0007669"/>
    <property type="project" value="InterPro"/>
</dbReference>
<dbReference type="Proteomes" id="UP000887581">
    <property type="component" value="Unplaced"/>
</dbReference>
<dbReference type="Gene3D" id="1.10.238.10">
    <property type="entry name" value="EF-hand"/>
    <property type="match status" value="2"/>
</dbReference>
<organism evidence="4 5">
    <name type="scientific">Setaria digitata</name>
    <dbReference type="NCBI Taxonomy" id="48799"/>
    <lineage>
        <taxon>Eukaryota</taxon>
        <taxon>Metazoa</taxon>
        <taxon>Ecdysozoa</taxon>
        <taxon>Nematoda</taxon>
        <taxon>Chromadorea</taxon>
        <taxon>Rhabditida</taxon>
        <taxon>Spirurina</taxon>
        <taxon>Spiruromorpha</taxon>
        <taxon>Filarioidea</taxon>
        <taxon>Setariidae</taxon>
        <taxon>Setaria</taxon>
    </lineage>
</organism>
<feature type="domain" description="EF-hand" evidence="3">
    <location>
        <begin position="668"/>
        <end position="703"/>
    </location>
</feature>
<accession>A0A915Q4F0</accession>
<dbReference type="FunFam" id="1.10.238.10:FF:000003">
    <property type="entry name" value="Calmodulin A"/>
    <property type="match status" value="1"/>
</dbReference>
<dbReference type="Gene3D" id="3.70.10.10">
    <property type="match status" value="1"/>
</dbReference>
<keyword evidence="1" id="KW-0677">Repeat</keyword>
<evidence type="ECO:0000259" key="2">
    <source>
        <dbReference type="PROSITE" id="PS50162"/>
    </source>
</evidence>
<sequence length="735" mass="82677">MRLRAPHKQAASLSGGWRVLFNRFVVYAATHQSLFETCALLSTVVLMSRRLNDSTMQLVSAYDLYKLEEADELLETGMQSLDAVLGGGISPGTFLEIVGLSATGKSQFCMQLAVTIQKNEIKKDSVYVDTEGGFHTKRICDIATSVLTTVEPLEILKHIRVARCHDLIELTSTIHRLELLVQQNSKIGLIIVDSIAMPLRGENDYALRSKLEISQLLSKLAASYRLIVTAFFHDFFPVIVVNHVTYRFESEKGGQAHLASALGISWSHRPSTRLWLCPPDTNSRNNMKFLAVLAESGAADTLSRITEFVAKLCKDKVTLRITSDALYFLNPCPLANNGNYLQLTLNVAEFFSAYVMGGVSEEFNEIYMEVEKDYLFRSMNVKDRSTKIRLVKLGDVPHLKVEQKSCGMTYELPVVLIPTKYWKTYDVPTINDVSVILSLPPLSTIRNLVTSFKNMGVKYMEIKGSREGELQFCGDLDMANIVVHFPNLSRVFLQNERGSDTSGENVLQTVRVDIKAVYLFLRSLSTVFTMSRILLRIIPEKMAIFTVEQDEASVLYIVECSTTRMNVEIGCDCVWRNILELKIFDLLTMASADEQLSECREVFCYFDSKGDERIGVAQVGDVLRALGQNPTEAEIEKCCSHWTDPETRITFEDFVPIYQSVNKCRESHTLEEFVEGLSHFDKEGNGLINIAELRHLLTTLGERLSDEEVDQLLAGHDDSHGNVNISDFVRAIMHA</sequence>
<dbReference type="WBParaSite" id="sdigi.contig56.g3133.t1">
    <property type="protein sequence ID" value="sdigi.contig56.g3133.t1"/>
    <property type="gene ID" value="sdigi.contig56.g3133"/>
</dbReference>
<keyword evidence="4" id="KW-1185">Reference proteome</keyword>
<feature type="domain" description="RecA family profile 1" evidence="2">
    <location>
        <begin position="70"/>
        <end position="244"/>
    </location>
</feature>
<dbReference type="InterPro" id="IPR013632">
    <property type="entry name" value="Rad51_C"/>
</dbReference>
<dbReference type="AlphaFoldDB" id="A0A915Q4F0"/>
<dbReference type="PROSITE" id="PS50222">
    <property type="entry name" value="EF_HAND_2"/>
    <property type="match status" value="2"/>
</dbReference>